<gene>
    <name evidence="4" type="ORF">K435DRAFT_881604</name>
</gene>
<feature type="domain" description="UBA" evidence="3">
    <location>
        <begin position="86"/>
        <end position="129"/>
    </location>
</feature>
<feature type="region of interest" description="Disordered" evidence="2">
    <location>
        <begin position="215"/>
        <end position="285"/>
    </location>
</feature>
<reference evidence="4 5" key="1">
    <citation type="journal article" date="2019" name="Nat. Ecol. Evol.">
        <title>Megaphylogeny resolves global patterns of mushroom evolution.</title>
        <authorList>
            <person name="Varga T."/>
            <person name="Krizsan K."/>
            <person name="Foldi C."/>
            <person name="Dima B."/>
            <person name="Sanchez-Garcia M."/>
            <person name="Sanchez-Ramirez S."/>
            <person name="Szollosi G.J."/>
            <person name="Szarkandi J.G."/>
            <person name="Papp V."/>
            <person name="Albert L."/>
            <person name="Andreopoulos W."/>
            <person name="Angelini C."/>
            <person name="Antonin V."/>
            <person name="Barry K.W."/>
            <person name="Bougher N.L."/>
            <person name="Buchanan P."/>
            <person name="Buyck B."/>
            <person name="Bense V."/>
            <person name="Catcheside P."/>
            <person name="Chovatia M."/>
            <person name="Cooper J."/>
            <person name="Damon W."/>
            <person name="Desjardin D."/>
            <person name="Finy P."/>
            <person name="Geml J."/>
            <person name="Haridas S."/>
            <person name="Hughes K."/>
            <person name="Justo A."/>
            <person name="Karasinski D."/>
            <person name="Kautmanova I."/>
            <person name="Kiss B."/>
            <person name="Kocsube S."/>
            <person name="Kotiranta H."/>
            <person name="LaButti K.M."/>
            <person name="Lechner B.E."/>
            <person name="Liimatainen K."/>
            <person name="Lipzen A."/>
            <person name="Lukacs Z."/>
            <person name="Mihaltcheva S."/>
            <person name="Morgado L.N."/>
            <person name="Niskanen T."/>
            <person name="Noordeloos M.E."/>
            <person name="Ohm R.A."/>
            <person name="Ortiz-Santana B."/>
            <person name="Ovrebo C."/>
            <person name="Racz N."/>
            <person name="Riley R."/>
            <person name="Savchenko A."/>
            <person name="Shiryaev A."/>
            <person name="Soop K."/>
            <person name="Spirin V."/>
            <person name="Szebenyi C."/>
            <person name="Tomsovsky M."/>
            <person name="Tulloss R.E."/>
            <person name="Uehling J."/>
            <person name="Grigoriev I.V."/>
            <person name="Vagvolgyi C."/>
            <person name="Papp T."/>
            <person name="Martin F.M."/>
            <person name="Miettinen O."/>
            <person name="Hibbett D.S."/>
            <person name="Nagy L.G."/>
        </authorList>
    </citation>
    <scope>NUCLEOTIDE SEQUENCE [LARGE SCALE GENOMIC DNA]</scope>
    <source>
        <strain evidence="4 5">CBS 962.96</strain>
    </source>
</reference>
<evidence type="ECO:0000256" key="1">
    <source>
        <dbReference type="RuleBase" id="RU367049"/>
    </source>
</evidence>
<dbReference type="EMBL" id="ML182902">
    <property type="protein sequence ID" value="THU75111.1"/>
    <property type="molecule type" value="Genomic_DNA"/>
</dbReference>
<dbReference type="AlphaFoldDB" id="A0A4S8KIG9"/>
<feature type="compositionally biased region" description="Low complexity" evidence="2">
    <location>
        <begin position="215"/>
        <end position="227"/>
    </location>
</feature>
<evidence type="ECO:0000259" key="3">
    <source>
        <dbReference type="PROSITE" id="PS50030"/>
    </source>
</evidence>
<dbReference type="OrthoDB" id="3118741at2759"/>
<comment type="subcellular location">
    <subcellularLocation>
        <location evidence="1">Nucleus</location>
    </subcellularLocation>
    <subcellularLocation>
        <location evidence="1">Cytoplasm</location>
    </subcellularLocation>
</comment>
<organism evidence="4 5">
    <name type="scientific">Dendrothele bispora (strain CBS 962.96)</name>
    <dbReference type="NCBI Taxonomy" id="1314807"/>
    <lineage>
        <taxon>Eukaryota</taxon>
        <taxon>Fungi</taxon>
        <taxon>Dikarya</taxon>
        <taxon>Basidiomycota</taxon>
        <taxon>Agaricomycotina</taxon>
        <taxon>Agaricomycetes</taxon>
        <taxon>Agaricomycetidae</taxon>
        <taxon>Agaricales</taxon>
        <taxon>Agaricales incertae sedis</taxon>
        <taxon>Dendrothele</taxon>
    </lineage>
</organism>
<keyword evidence="1" id="KW-0227">DNA damage</keyword>
<comment type="similarity">
    <text evidence="1">Belongs to the RAD23 family.</text>
</comment>
<feature type="domain" description="UBA" evidence="3">
    <location>
        <begin position="168"/>
        <end position="211"/>
    </location>
</feature>
<evidence type="ECO:0000313" key="5">
    <source>
        <dbReference type="Proteomes" id="UP000297245"/>
    </source>
</evidence>
<evidence type="ECO:0000313" key="4">
    <source>
        <dbReference type="EMBL" id="THU75111.1"/>
    </source>
</evidence>
<dbReference type="GO" id="GO:0043130">
    <property type="term" value="F:ubiquitin binding"/>
    <property type="evidence" value="ECO:0007669"/>
    <property type="project" value="UniProtKB-UniRule"/>
</dbReference>
<keyword evidence="1" id="KW-0234">DNA repair</keyword>
<dbReference type="Pfam" id="PF00627">
    <property type="entry name" value="UBA"/>
    <property type="match status" value="1"/>
</dbReference>
<proteinExistence type="inferred from homology"/>
<dbReference type="PRINTS" id="PR01839">
    <property type="entry name" value="RAD23PROTEIN"/>
</dbReference>
<dbReference type="SUPFAM" id="SSF46934">
    <property type="entry name" value="UBA-like"/>
    <property type="match status" value="2"/>
</dbReference>
<dbReference type="GO" id="GO:0005737">
    <property type="term" value="C:cytoplasm"/>
    <property type="evidence" value="ECO:0007669"/>
    <property type="project" value="UniProtKB-SubCell"/>
</dbReference>
<protein>
    <recommendedName>
        <fullName evidence="1">UV excision repair protein RAD23</fullName>
    </recommendedName>
</protein>
<comment type="function">
    <text evidence="1">Multiubiquitin chain receptor involved in modulation of proteasomal degradation. Involved in nucleotide excision repair.</text>
</comment>
<dbReference type="GO" id="GO:0031593">
    <property type="term" value="F:polyubiquitin modification-dependent protein binding"/>
    <property type="evidence" value="ECO:0007669"/>
    <property type="project" value="UniProtKB-UniRule"/>
</dbReference>
<dbReference type="PROSITE" id="PS50030">
    <property type="entry name" value="UBA"/>
    <property type="match status" value="2"/>
</dbReference>
<feature type="non-terminal residue" evidence="4">
    <location>
        <position position="1"/>
    </location>
</feature>
<evidence type="ECO:0000256" key="2">
    <source>
        <dbReference type="SAM" id="MobiDB-lite"/>
    </source>
</evidence>
<feature type="compositionally biased region" description="Polar residues" evidence="2">
    <location>
        <begin position="141"/>
        <end position="151"/>
    </location>
</feature>
<dbReference type="GO" id="GO:0003684">
    <property type="term" value="F:damaged DNA binding"/>
    <property type="evidence" value="ECO:0007669"/>
    <property type="project" value="UniProtKB-UniRule"/>
</dbReference>
<sequence>VLNRPATAGPSNYPGALVPYSAQSSTLPSALHRPATAGPSNYAGALVPYSNQSPTPPSSGLHRPQSIREAQIFGVNSEGNKRLLATLEESEIDDFEELSAMGFPQQATIEAYLTCGKNKEHAAVYLLENSSDVHSSDPESTENGASQSAQTAQICVVDSEGKENLIATLEGSQIDGLKQLEALGFPRLDTLAVYLACGKNPEIAASILVENGGVMDSDSSSMPGSGSPKPPMTLPAETPVTGDTQTVPAPAPALAPPEISTLSLAPPEISTPSLAPLEISTPSAL</sequence>
<accession>A0A4S8KIG9</accession>
<dbReference type="Gene3D" id="1.10.8.10">
    <property type="entry name" value="DNA helicase RuvA subunit, C-terminal domain"/>
    <property type="match status" value="2"/>
</dbReference>
<dbReference type="InterPro" id="IPR009060">
    <property type="entry name" value="UBA-like_sf"/>
</dbReference>
<dbReference type="SMART" id="SM00165">
    <property type="entry name" value="UBA"/>
    <property type="match status" value="2"/>
</dbReference>
<dbReference type="InterPro" id="IPR004806">
    <property type="entry name" value="Rad23"/>
</dbReference>
<dbReference type="InterPro" id="IPR015940">
    <property type="entry name" value="UBA"/>
</dbReference>
<dbReference type="GO" id="GO:0043161">
    <property type="term" value="P:proteasome-mediated ubiquitin-dependent protein catabolic process"/>
    <property type="evidence" value="ECO:0007669"/>
    <property type="project" value="UniProtKB-UniRule"/>
</dbReference>
<dbReference type="GO" id="GO:0005634">
    <property type="term" value="C:nucleus"/>
    <property type="evidence" value="ECO:0007669"/>
    <property type="project" value="UniProtKB-SubCell"/>
</dbReference>
<keyword evidence="1" id="KW-0963">Cytoplasm</keyword>
<keyword evidence="5" id="KW-1185">Reference proteome</keyword>
<feature type="region of interest" description="Disordered" evidence="2">
    <location>
        <begin position="42"/>
        <end position="63"/>
    </location>
</feature>
<dbReference type="GO" id="GO:0006289">
    <property type="term" value="P:nucleotide-excision repair"/>
    <property type="evidence" value="ECO:0007669"/>
    <property type="project" value="UniProtKB-UniRule"/>
</dbReference>
<feature type="non-terminal residue" evidence="4">
    <location>
        <position position="285"/>
    </location>
</feature>
<feature type="region of interest" description="Disordered" evidence="2">
    <location>
        <begin position="131"/>
        <end position="151"/>
    </location>
</feature>
<dbReference type="Proteomes" id="UP000297245">
    <property type="component" value="Unassembled WGS sequence"/>
</dbReference>
<keyword evidence="1" id="KW-0539">Nucleus</keyword>
<name>A0A4S8KIG9_DENBC</name>